<evidence type="ECO:0000259" key="2">
    <source>
        <dbReference type="Pfam" id="PF00078"/>
    </source>
</evidence>
<feature type="region of interest" description="Disordered" evidence="1">
    <location>
        <begin position="1"/>
        <end position="30"/>
    </location>
</feature>
<dbReference type="Proteomes" id="UP000527355">
    <property type="component" value="Unassembled WGS sequence"/>
</dbReference>
<organism evidence="3 4">
    <name type="scientific">Myotis myotis</name>
    <name type="common">Greater mouse-eared bat</name>
    <name type="synonym">Vespertilio myotis</name>
    <dbReference type="NCBI Taxonomy" id="51298"/>
    <lineage>
        <taxon>Eukaryota</taxon>
        <taxon>Metazoa</taxon>
        <taxon>Chordata</taxon>
        <taxon>Craniata</taxon>
        <taxon>Vertebrata</taxon>
        <taxon>Euteleostomi</taxon>
        <taxon>Mammalia</taxon>
        <taxon>Eutheria</taxon>
        <taxon>Laurasiatheria</taxon>
        <taxon>Chiroptera</taxon>
        <taxon>Yangochiroptera</taxon>
        <taxon>Vespertilionidae</taxon>
        <taxon>Myotis</taxon>
    </lineage>
</organism>
<gene>
    <name evidence="3" type="ORF">mMyoMyo1_009737</name>
</gene>
<keyword evidence="4" id="KW-1185">Reference proteome</keyword>
<comment type="caution">
    <text evidence="3">The sequence shown here is derived from an EMBL/GenBank/DDBJ whole genome shotgun (WGS) entry which is preliminary data.</text>
</comment>
<evidence type="ECO:0000313" key="4">
    <source>
        <dbReference type="Proteomes" id="UP000527355"/>
    </source>
</evidence>
<dbReference type="InterPro" id="IPR000477">
    <property type="entry name" value="RT_dom"/>
</dbReference>
<dbReference type="AlphaFoldDB" id="A0A7J7ZXJ0"/>
<sequence length="159" mass="18402">MRWLHRGVSPNIQRRTNTYTPQNISENPREGTLPNSFYVASIILIPKPDKDTTKKDNYSTISLMNTDAKILSKILANRIQQYIKKIIHHDQVEFIPGMKGWYNICKSINVIHHINILKDKNHMIILIDSEKAFNITQHPSYLIKEKHGNWCTTATLPIG</sequence>
<name>A0A7J7ZXJ0_MYOMY</name>
<reference evidence="3 4" key="1">
    <citation type="journal article" date="2020" name="Nature">
        <title>Six reference-quality genomes reveal evolution of bat adaptations.</title>
        <authorList>
            <person name="Jebb D."/>
            <person name="Huang Z."/>
            <person name="Pippel M."/>
            <person name="Hughes G.M."/>
            <person name="Lavrichenko K."/>
            <person name="Devanna P."/>
            <person name="Winkler S."/>
            <person name="Jermiin L.S."/>
            <person name="Skirmuntt E.C."/>
            <person name="Katzourakis A."/>
            <person name="Burkitt-Gray L."/>
            <person name="Ray D.A."/>
            <person name="Sullivan K.A.M."/>
            <person name="Roscito J.G."/>
            <person name="Kirilenko B.M."/>
            <person name="Davalos L.M."/>
            <person name="Corthals A.P."/>
            <person name="Power M.L."/>
            <person name="Jones G."/>
            <person name="Ransome R.D."/>
            <person name="Dechmann D.K.N."/>
            <person name="Locatelli A.G."/>
            <person name="Puechmaille S.J."/>
            <person name="Fedrigo O."/>
            <person name="Jarvis E.D."/>
            <person name="Hiller M."/>
            <person name="Vernes S.C."/>
            <person name="Myers E.W."/>
            <person name="Teeling E.C."/>
        </authorList>
    </citation>
    <scope>NUCLEOTIDE SEQUENCE [LARGE SCALE GENOMIC DNA]</scope>
    <source>
        <strain evidence="3">MMyoMyo1</strain>
        <tissue evidence="3">Flight muscle</tissue>
    </source>
</reference>
<evidence type="ECO:0000256" key="1">
    <source>
        <dbReference type="SAM" id="MobiDB-lite"/>
    </source>
</evidence>
<feature type="domain" description="Reverse transcriptase" evidence="2">
    <location>
        <begin position="45"/>
        <end position="139"/>
    </location>
</feature>
<dbReference type="Pfam" id="PF00078">
    <property type="entry name" value="RVT_1"/>
    <property type="match status" value="1"/>
</dbReference>
<protein>
    <recommendedName>
        <fullName evidence="2">Reverse transcriptase domain-containing protein</fullName>
    </recommendedName>
</protein>
<accession>A0A7J7ZXJ0</accession>
<dbReference type="PANTHER" id="PTHR19446">
    <property type="entry name" value="REVERSE TRANSCRIPTASES"/>
    <property type="match status" value="1"/>
</dbReference>
<dbReference type="EMBL" id="JABWUV010000002">
    <property type="protein sequence ID" value="KAF6378841.1"/>
    <property type="molecule type" value="Genomic_DNA"/>
</dbReference>
<evidence type="ECO:0000313" key="3">
    <source>
        <dbReference type="EMBL" id="KAF6378841.1"/>
    </source>
</evidence>
<feature type="compositionally biased region" description="Polar residues" evidence="1">
    <location>
        <begin position="10"/>
        <end position="26"/>
    </location>
</feature>
<proteinExistence type="predicted"/>